<evidence type="ECO:0000256" key="4">
    <source>
        <dbReference type="ARBA" id="ARBA00022824"/>
    </source>
</evidence>
<organism evidence="8 9">
    <name type="scientific">Cryoendolithus antarcticus</name>
    <dbReference type="NCBI Taxonomy" id="1507870"/>
    <lineage>
        <taxon>Eukaryota</taxon>
        <taxon>Fungi</taxon>
        <taxon>Dikarya</taxon>
        <taxon>Ascomycota</taxon>
        <taxon>Pezizomycotina</taxon>
        <taxon>Dothideomycetes</taxon>
        <taxon>Dothideomycetidae</taxon>
        <taxon>Cladosporiales</taxon>
        <taxon>Cladosporiaceae</taxon>
        <taxon>Cryoendolithus</taxon>
    </lineage>
</organism>
<dbReference type="GO" id="GO:0033185">
    <property type="term" value="C:dolichol-phosphate-mannose synthase complex"/>
    <property type="evidence" value="ECO:0007669"/>
    <property type="project" value="TreeGrafter"/>
</dbReference>
<comment type="similarity">
    <text evidence="2 7">Belongs to the DPM3 family.</text>
</comment>
<dbReference type="STRING" id="1507870.A0A1V8THD8"/>
<dbReference type="OrthoDB" id="2014333at2759"/>
<accession>A0A1V8THD8</accession>
<sequence length="91" mass="10178">MTRASESLKFALITAVYFVLLSGVLPLPSKLQDEVLPVLPLWAIVTLGAYLLFKLGYGVFSFNDVPEAHKELMKQIEQAKTDLRRRGVTVD</sequence>
<keyword evidence="6 7" id="KW-0472">Membrane</keyword>
<comment type="caution">
    <text evidence="7">Lacks conserved residue(s) required for the propagation of feature annotation.</text>
</comment>
<feature type="transmembrane region" description="Helical" evidence="7">
    <location>
        <begin position="36"/>
        <end position="53"/>
    </location>
</feature>
<comment type="pathway">
    <text evidence="7">Protein modification; protein glycosylation.</text>
</comment>
<dbReference type="AlphaFoldDB" id="A0A1V8THD8"/>
<comment type="subcellular location">
    <subcellularLocation>
        <location evidence="1 7">Endoplasmic reticulum membrane</location>
        <topology evidence="1 7">Multi-pass membrane protein</topology>
    </subcellularLocation>
</comment>
<keyword evidence="4 7" id="KW-0256">Endoplasmic reticulum</keyword>
<evidence type="ECO:0000256" key="1">
    <source>
        <dbReference type="ARBA" id="ARBA00004477"/>
    </source>
</evidence>
<comment type="subunit">
    <text evidence="7">Component of the dolichol-phosphate mannose (DPM) synthase complex.</text>
</comment>
<dbReference type="GO" id="GO:0005789">
    <property type="term" value="C:endoplasmic reticulum membrane"/>
    <property type="evidence" value="ECO:0007669"/>
    <property type="project" value="UniProtKB-SubCell"/>
</dbReference>
<proteinExistence type="inferred from homology"/>
<keyword evidence="3 7" id="KW-0812">Transmembrane</keyword>
<comment type="caution">
    <text evidence="8">The sequence shown here is derived from an EMBL/GenBank/DDBJ whole genome shotgun (WGS) entry which is preliminary data.</text>
</comment>
<evidence type="ECO:0000256" key="2">
    <source>
        <dbReference type="ARBA" id="ARBA00010430"/>
    </source>
</evidence>
<evidence type="ECO:0000256" key="6">
    <source>
        <dbReference type="ARBA" id="ARBA00023136"/>
    </source>
</evidence>
<evidence type="ECO:0000256" key="7">
    <source>
        <dbReference type="RuleBase" id="RU365085"/>
    </source>
</evidence>
<dbReference type="PANTHER" id="PTHR16433">
    <property type="entry name" value="DOLICHOL-PHOSPHATE MANNOSYLTRANSFERASE SUBUNIT 3"/>
    <property type="match status" value="1"/>
</dbReference>
<protein>
    <recommendedName>
        <fullName evidence="7">Dolichol-phosphate mannosyltransferase subunit 3</fullName>
    </recommendedName>
</protein>
<dbReference type="UniPathway" id="UPA00378"/>
<dbReference type="InParanoid" id="A0A1V8THD8"/>
<evidence type="ECO:0000256" key="3">
    <source>
        <dbReference type="ARBA" id="ARBA00022692"/>
    </source>
</evidence>
<dbReference type="EMBL" id="NAJO01000008">
    <property type="protein sequence ID" value="OQO10785.1"/>
    <property type="molecule type" value="Genomic_DNA"/>
</dbReference>
<comment type="function">
    <text evidence="7">Stabilizer subunit of the dolichol-phosphate mannose (DPM) synthase complex; tethers catalytic subunit to the ER.</text>
</comment>
<dbReference type="Proteomes" id="UP000192596">
    <property type="component" value="Unassembled WGS sequence"/>
</dbReference>
<dbReference type="GO" id="GO:0006506">
    <property type="term" value="P:GPI anchor biosynthetic process"/>
    <property type="evidence" value="ECO:0007669"/>
    <property type="project" value="TreeGrafter"/>
</dbReference>
<evidence type="ECO:0000313" key="9">
    <source>
        <dbReference type="Proteomes" id="UP000192596"/>
    </source>
</evidence>
<dbReference type="Pfam" id="PF08285">
    <property type="entry name" value="DPM3"/>
    <property type="match status" value="1"/>
</dbReference>
<keyword evidence="9" id="KW-1185">Reference proteome</keyword>
<dbReference type="InterPro" id="IPR013174">
    <property type="entry name" value="DPM3"/>
</dbReference>
<gene>
    <name evidence="8" type="ORF">B0A48_04085</name>
</gene>
<evidence type="ECO:0000313" key="8">
    <source>
        <dbReference type="EMBL" id="OQO10785.1"/>
    </source>
</evidence>
<keyword evidence="5 7" id="KW-1133">Transmembrane helix</keyword>
<evidence type="ECO:0000256" key="5">
    <source>
        <dbReference type="ARBA" id="ARBA00022989"/>
    </source>
</evidence>
<dbReference type="PANTHER" id="PTHR16433:SF0">
    <property type="entry name" value="DOLICHOL-PHOSPHATE MANNOSYLTRANSFERASE SUBUNIT 3"/>
    <property type="match status" value="1"/>
</dbReference>
<reference evidence="9" key="1">
    <citation type="submission" date="2017-03" db="EMBL/GenBank/DDBJ databases">
        <title>Genomes of endolithic fungi from Antarctica.</title>
        <authorList>
            <person name="Coleine C."/>
            <person name="Masonjones S."/>
            <person name="Stajich J.E."/>
        </authorList>
    </citation>
    <scope>NUCLEOTIDE SEQUENCE [LARGE SCALE GENOMIC DNA]</scope>
    <source>
        <strain evidence="9">CCFEE 5527</strain>
    </source>
</reference>
<name>A0A1V8THD8_9PEZI</name>